<proteinExistence type="predicted"/>
<dbReference type="EMBL" id="JAACJL010000060">
    <property type="protein sequence ID" value="KAF4609629.1"/>
    <property type="molecule type" value="Genomic_DNA"/>
</dbReference>
<keyword evidence="2" id="KW-1185">Reference proteome</keyword>
<name>A0A8H4VIY6_9AGAR</name>
<comment type="caution">
    <text evidence="1">The sequence shown here is derived from an EMBL/GenBank/DDBJ whole genome shotgun (WGS) entry which is preliminary data.</text>
</comment>
<dbReference type="Proteomes" id="UP000521872">
    <property type="component" value="Unassembled WGS sequence"/>
</dbReference>
<reference evidence="1 2" key="1">
    <citation type="submission" date="2019-12" db="EMBL/GenBank/DDBJ databases">
        <authorList>
            <person name="Floudas D."/>
            <person name="Bentzer J."/>
            <person name="Ahren D."/>
            <person name="Johansson T."/>
            <person name="Persson P."/>
            <person name="Tunlid A."/>
        </authorList>
    </citation>
    <scope>NUCLEOTIDE SEQUENCE [LARGE SCALE GENOMIC DNA]</scope>
    <source>
        <strain evidence="1 2">CBS 102.39</strain>
    </source>
</reference>
<sequence length="88" mass="9725">MEKLKATHVPNGVEDHFIGVSYEFSPFDSLGVKSLMKHPAAMHHCMGNLAARMSKPLRIRLGGNAMDSSRYIPTLTTPLQVIANTELF</sequence>
<gene>
    <name evidence="1" type="ORF">D9613_011922</name>
</gene>
<protein>
    <submittedName>
        <fullName evidence="1">Uncharacterized protein</fullName>
    </submittedName>
</protein>
<evidence type="ECO:0000313" key="1">
    <source>
        <dbReference type="EMBL" id="KAF4609629.1"/>
    </source>
</evidence>
<accession>A0A8H4VIY6</accession>
<dbReference type="AlphaFoldDB" id="A0A8H4VIY6"/>
<evidence type="ECO:0000313" key="2">
    <source>
        <dbReference type="Proteomes" id="UP000521872"/>
    </source>
</evidence>
<organism evidence="1 2">
    <name type="scientific">Agrocybe pediades</name>
    <dbReference type="NCBI Taxonomy" id="84607"/>
    <lineage>
        <taxon>Eukaryota</taxon>
        <taxon>Fungi</taxon>
        <taxon>Dikarya</taxon>
        <taxon>Basidiomycota</taxon>
        <taxon>Agaricomycotina</taxon>
        <taxon>Agaricomycetes</taxon>
        <taxon>Agaricomycetidae</taxon>
        <taxon>Agaricales</taxon>
        <taxon>Agaricineae</taxon>
        <taxon>Strophariaceae</taxon>
        <taxon>Agrocybe</taxon>
    </lineage>
</organism>